<gene>
    <name evidence="2" type="ORF">H4219_004634</name>
</gene>
<dbReference type="Proteomes" id="UP001150538">
    <property type="component" value="Unassembled WGS sequence"/>
</dbReference>
<dbReference type="OrthoDB" id="10052321at2759"/>
<dbReference type="PANTHER" id="PTHR28158">
    <property type="entry name" value="37S RIBOSOMAL PROTEIN S35, MITOCHONDRIAL"/>
    <property type="match status" value="1"/>
</dbReference>
<evidence type="ECO:0000256" key="1">
    <source>
        <dbReference type="SAM" id="MobiDB-lite"/>
    </source>
</evidence>
<reference evidence="2" key="1">
    <citation type="submission" date="2022-07" db="EMBL/GenBank/DDBJ databases">
        <title>Phylogenomic reconstructions and comparative analyses of Kickxellomycotina fungi.</title>
        <authorList>
            <person name="Reynolds N.K."/>
            <person name="Stajich J.E."/>
            <person name="Barry K."/>
            <person name="Grigoriev I.V."/>
            <person name="Crous P."/>
            <person name="Smith M.E."/>
        </authorList>
    </citation>
    <scope>NUCLEOTIDE SEQUENCE</scope>
    <source>
        <strain evidence="2">NBRC 100468</strain>
    </source>
</reference>
<dbReference type="GO" id="GO:0005763">
    <property type="term" value="C:mitochondrial small ribosomal subunit"/>
    <property type="evidence" value="ECO:0007669"/>
    <property type="project" value="TreeGrafter"/>
</dbReference>
<evidence type="ECO:0000313" key="3">
    <source>
        <dbReference type="Proteomes" id="UP001150538"/>
    </source>
</evidence>
<dbReference type="AlphaFoldDB" id="A0A9W8DRJ5"/>
<dbReference type="InterPro" id="IPR019374">
    <property type="entry name" value="Ribosomal_mS22"/>
</dbReference>
<protein>
    <submittedName>
        <fullName evidence="2">Uncharacterized protein</fullName>
    </submittedName>
</protein>
<evidence type="ECO:0000313" key="2">
    <source>
        <dbReference type="EMBL" id="KAJ1914789.1"/>
    </source>
</evidence>
<feature type="region of interest" description="Disordered" evidence="1">
    <location>
        <begin position="1"/>
        <end position="24"/>
    </location>
</feature>
<feature type="compositionally biased region" description="Acidic residues" evidence="1">
    <location>
        <begin position="1"/>
        <end position="12"/>
    </location>
</feature>
<sequence>MRFDADQAESENTDALPEEKAPTNRLRRKRVYSWLNEEGKKYLNANTERPNWVGRDGPFPLNPAFKPNPPVSDSVKMSIYNLYDKDAAHWTPRKLGEKFKISIKRVEAILKLKTLEAKMIDEGFTPQKEFTRGMEKMLGARRFNNIEEPLTNEVPIVGAPHFKAIEEGTPFTAEDAAKELGRLPYKDVVANSRMSKPYTVEFRGEYSKYNKTPSSGGSKEKPQILSKDPQLGNRRWDFVFTDIHNGLAPRDRKVLVRQKDGVLRTATLAEKQKRIDQIWSNMNFRL</sequence>
<dbReference type="PANTHER" id="PTHR28158:SF1">
    <property type="entry name" value="SMALL RIBOSOMAL SUBUNIT PROTEIN MS45"/>
    <property type="match status" value="1"/>
</dbReference>
<dbReference type="GO" id="GO:0032543">
    <property type="term" value="P:mitochondrial translation"/>
    <property type="evidence" value="ECO:0007669"/>
    <property type="project" value="TreeGrafter"/>
</dbReference>
<dbReference type="InterPro" id="IPR021036">
    <property type="entry name" value="Ribosomal_mS45"/>
</dbReference>
<keyword evidence="3" id="KW-1185">Reference proteome</keyword>
<comment type="caution">
    <text evidence="2">The sequence shown here is derived from an EMBL/GenBank/DDBJ whole genome shotgun (WGS) entry which is preliminary data.</text>
</comment>
<proteinExistence type="predicted"/>
<organism evidence="2 3">
    <name type="scientific">Mycoemilia scoparia</name>
    <dbReference type="NCBI Taxonomy" id="417184"/>
    <lineage>
        <taxon>Eukaryota</taxon>
        <taxon>Fungi</taxon>
        <taxon>Fungi incertae sedis</taxon>
        <taxon>Zoopagomycota</taxon>
        <taxon>Kickxellomycotina</taxon>
        <taxon>Kickxellomycetes</taxon>
        <taxon>Kickxellales</taxon>
        <taxon>Kickxellaceae</taxon>
        <taxon>Mycoemilia</taxon>
    </lineage>
</organism>
<dbReference type="GO" id="GO:0003735">
    <property type="term" value="F:structural constituent of ribosome"/>
    <property type="evidence" value="ECO:0007669"/>
    <property type="project" value="TreeGrafter"/>
</dbReference>
<dbReference type="Pfam" id="PF12298">
    <property type="entry name" value="Bot1p"/>
    <property type="match status" value="1"/>
</dbReference>
<accession>A0A9W8DRJ5</accession>
<dbReference type="EMBL" id="JANBPU010000180">
    <property type="protein sequence ID" value="KAJ1914789.1"/>
    <property type="molecule type" value="Genomic_DNA"/>
</dbReference>
<name>A0A9W8DRJ5_9FUNG</name>
<dbReference type="Pfam" id="PF10245">
    <property type="entry name" value="MRP-S22"/>
    <property type="match status" value="1"/>
</dbReference>